<protein>
    <submittedName>
        <fullName evidence="1">Uncharacterized protein</fullName>
    </submittedName>
</protein>
<name>A0ABU3TRU3_9BACT</name>
<evidence type="ECO:0000313" key="2">
    <source>
        <dbReference type="Proteomes" id="UP001249959"/>
    </source>
</evidence>
<dbReference type="RefSeq" id="WP_161566399.1">
    <property type="nucleotide sequence ID" value="NZ_JARDXH010000001.1"/>
</dbReference>
<organism evidence="1 2">
    <name type="scientific">Aquirufa regiilacus</name>
    <dbReference type="NCBI Taxonomy" id="3024868"/>
    <lineage>
        <taxon>Bacteria</taxon>
        <taxon>Pseudomonadati</taxon>
        <taxon>Bacteroidota</taxon>
        <taxon>Cytophagia</taxon>
        <taxon>Cytophagales</taxon>
        <taxon>Flectobacillaceae</taxon>
        <taxon>Aquirufa</taxon>
    </lineage>
</organism>
<accession>A0ABU3TRU3</accession>
<gene>
    <name evidence="1" type="ORF">PQG45_06000</name>
</gene>
<proteinExistence type="predicted"/>
<dbReference type="EMBL" id="JAVNWW010000002">
    <property type="protein sequence ID" value="MDU0808583.1"/>
    <property type="molecule type" value="Genomic_DNA"/>
</dbReference>
<evidence type="ECO:0000313" key="1">
    <source>
        <dbReference type="EMBL" id="MDU0808583.1"/>
    </source>
</evidence>
<sequence>MQQTLQLNIIPFSAPVQEAEFAFYTSKQDGYCPIHKDDLNGAIEGIIDESELHYGNWLYTDFAPAKENAILISINLTECKYFAQHYYRHLNFIYTSSSRSTDFQSFWVTSPSEHFNYIYCPKGLVCN</sequence>
<comment type="caution">
    <text evidence="1">The sequence shown here is derived from an EMBL/GenBank/DDBJ whole genome shotgun (WGS) entry which is preliminary data.</text>
</comment>
<dbReference type="Proteomes" id="UP001249959">
    <property type="component" value="Unassembled WGS sequence"/>
</dbReference>
<reference evidence="1 2" key="1">
    <citation type="submission" date="2023-09" db="EMBL/GenBank/DDBJ databases">
        <title>Aquirufa genomes.</title>
        <authorList>
            <person name="Pitt A."/>
        </authorList>
    </citation>
    <scope>NUCLEOTIDE SEQUENCE [LARGE SCALE GENOMIC DNA]</scope>
    <source>
        <strain evidence="1 2">LEOWEIH-7C</strain>
    </source>
</reference>
<keyword evidence="2" id="KW-1185">Reference proteome</keyword>